<keyword evidence="1" id="KW-0472">Membrane</keyword>
<proteinExistence type="predicted"/>
<name>A0A1D8NQ11_YARLL</name>
<dbReference type="eggNOG" id="KOG2515">
    <property type="taxonomic scope" value="Eukaryota"/>
</dbReference>
<accession>A0A1D8NQ11</accession>
<feature type="transmembrane region" description="Helical" evidence="1">
    <location>
        <begin position="6"/>
        <end position="22"/>
    </location>
</feature>
<dbReference type="VEuPathDB" id="FungiDB:YALI0_F25993g"/>
<dbReference type="VEuPathDB" id="FungiDB:YALI1_F33381g"/>
<protein>
    <recommendedName>
        <fullName evidence="4">Mannosyl transferase</fullName>
    </recommendedName>
</protein>
<dbReference type="InterPro" id="IPR021848">
    <property type="entry name" value="HODM_asu-like"/>
</dbReference>
<organism evidence="2 3">
    <name type="scientific">Yarrowia lipolytica</name>
    <name type="common">Candida lipolytica</name>
    <dbReference type="NCBI Taxonomy" id="4952"/>
    <lineage>
        <taxon>Eukaryota</taxon>
        <taxon>Fungi</taxon>
        <taxon>Dikarya</taxon>
        <taxon>Ascomycota</taxon>
        <taxon>Saccharomycotina</taxon>
        <taxon>Dipodascomycetes</taxon>
        <taxon>Dipodascales</taxon>
        <taxon>Dipodascales incertae sedis</taxon>
        <taxon>Yarrowia</taxon>
    </lineage>
</organism>
<dbReference type="AlphaFoldDB" id="A0A1D8NQ11"/>
<dbReference type="KEGG" id="yli:2907686"/>
<dbReference type="RefSeq" id="XP_505889.3">
    <property type="nucleotide sequence ID" value="XM_505889.3"/>
</dbReference>
<dbReference type="Proteomes" id="UP000182444">
    <property type="component" value="Chromosome 1F"/>
</dbReference>
<evidence type="ECO:0000256" key="1">
    <source>
        <dbReference type="SAM" id="Phobius"/>
    </source>
</evidence>
<evidence type="ECO:0008006" key="4">
    <source>
        <dbReference type="Google" id="ProtNLM"/>
    </source>
</evidence>
<dbReference type="GeneID" id="2907686"/>
<dbReference type="OMA" id="TMGIRNM"/>
<evidence type="ECO:0000313" key="3">
    <source>
        <dbReference type="Proteomes" id="UP000182444"/>
    </source>
</evidence>
<reference evidence="2 3" key="1">
    <citation type="journal article" date="2016" name="PLoS ONE">
        <title>Sequence Assembly of Yarrowia lipolytica Strain W29/CLIB89 Shows Transposable Element Diversity.</title>
        <authorList>
            <person name="Magnan C."/>
            <person name="Yu J."/>
            <person name="Chang I."/>
            <person name="Jahn E."/>
            <person name="Kanomata Y."/>
            <person name="Wu J."/>
            <person name="Zeller M."/>
            <person name="Oakes M."/>
            <person name="Baldi P."/>
            <person name="Sandmeyer S."/>
        </authorList>
    </citation>
    <scope>NUCLEOTIDE SEQUENCE [LARGE SCALE GENOMIC DNA]</scope>
    <source>
        <strain evidence="3">CLIB89(W29)</strain>
    </source>
</reference>
<evidence type="ECO:0000313" key="2">
    <source>
        <dbReference type="EMBL" id="AOW07716.1"/>
    </source>
</evidence>
<dbReference type="EMBL" id="CP017558">
    <property type="protein sequence ID" value="AOW07716.1"/>
    <property type="molecule type" value="Genomic_DNA"/>
</dbReference>
<keyword evidence="1" id="KW-1133">Transmembrane helix</keyword>
<dbReference type="Pfam" id="PF11927">
    <property type="entry name" value="HODM_asu-like"/>
    <property type="match status" value="1"/>
</dbReference>
<sequence length="404" mass="47014">MIIFWIALLSGSLLFGVYHLMVSKRRYNWSKKWQRASSITAMDEKPAFGVTADPQRKWGTWIPHPFVTPVPAPYPNWSVAHTKPLPYRPFKHNYFVTMGIRSMSWDDWIELDNEWPEFHARKMNRIQERADKLNHTEPCAVPAVEELVDELSRYLTCRYPSLFKFTSPGIMSNLYTGEVFDLRSRPWKEDPMTMCGKWLQDDLAVMIEGEDGQYYLKAGSIMLSGFWRLTDKLNMSLAEIHTSGDVPHFNAKLKTGMERFFQKLGPERAVNRNNYFIQTDNDLAWSHAIGHEDSDTIGWYTAEDAVGVDQLKFRSERQSLRRLPKTGAIIFTIRTYFLPITQIAQEPYCSARLLDGIRHWDKDVSSYKGLQKYGPVLVPYLEAMAKKDEERGNGRDSEKENYPW</sequence>
<gene>
    <name evidence="2" type="ORF">YALI1_F33381g</name>
</gene>
<keyword evidence="1" id="KW-0812">Transmembrane</keyword>